<organism evidence="1 2">
    <name type="scientific">Burkholderia lata (strain ATCC 17760 / DSM 23089 / LMG 22485 / NCIMB 9086 / R18194 / 383)</name>
    <dbReference type="NCBI Taxonomy" id="482957"/>
    <lineage>
        <taxon>Bacteria</taxon>
        <taxon>Pseudomonadati</taxon>
        <taxon>Pseudomonadota</taxon>
        <taxon>Betaproteobacteria</taxon>
        <taxon>Burkholderiales</taxon>
        <taxon>Burkholderiaceae</taxon>
        <taxon>Burkholderia</taxon>
        <taxon>Burkholderia cepacia complex</taxon>
    </lineage>
</organism>
<dbReference type="Proteomes" id="UP000494170">
    <property type="component" value="Unassembled WGS sequence"/>
</dbReference>
<dbReference type="AlphaFoldDB" id="A0A6P2GRL0"/>
<dbReference type="EMBL" id="CABVPY010000001">
    <property type="protein sequence ID" value="VWB07166.1"/>
    <property type="molecule type" value="Genomic_DNA"/>
</dbReference>
<dbReference type="RefSeq" id="WP_254601381.1">
    <property type="nucleotide sequence ID" value="NZ_CABVPY010000001.1"/>
</dbReference>
<evidence type="ECO:0000313" key="1">
    <source>
        <dbReference type="EMBL" id="VWB07166.1"/>
    </source>
</evidence>
<gene>
    <name evidence="1" type="ORF">BLA6863_00153</name>
</gene>
<name>A0A6P2GRL0_BURL3</name>
<evidence type="ECO:0000313" key="2">
    <source>
        <dbReference type="Proteomes" id="UP000494170"/>
    </source>
</evidence>
<protein>
    <submittedName>
        <fullName evidence="1">Uncharacterized protein</fullName>
    </submittedName>
</protein>
<reference evidence="1 2" key="1">
    <citation type="submission" date="2019-09" db="EMBL/GenBank/DDBJ databases">
        <authorList>
            <person name="Depoorter E."/>
        </authorList>
    </citation>
    <scope>NUCLEOTIDE SEQUENCE [LARGE SCALE GENOMIC DNA]</scope>
    <source>
        <strain evidence="1">LMG 6863</strain>
    </source>
</reference>
<proteinExistence type="predicted"/>
<accession>A0A6P2GRL0</accession>
<sequence length="102" mass="10308">MQSPYNAQTSVITTTGGQLQTYDITTATVIKGAPGRIFRVNVLVAGSTVGTVNDCLTTGAAAIANQVAAIPDTVGPVVLEWPCATGIVVVPGTGQTLSVSYV</sequence>